<evidence type="ECO:0000313" key="1">
    <source>
        <dbReference type="EMBL" id="VFJ63680.1"/>
    </source>
</evidence>
<protein>
    <submittedName>
        <fullName evidence="1">Uncharacterized protein</fullName>
    </submittedName>
</protein>
<name>A0A450TAH0_9GAMM</name>
<proteinExistence type="predicted"/>
<sequence length="114" mass="12828">MRRRREAVCPNSKLLVLAHNLALPRGKNGKTLASEIENRGVTLIPGQMLTLGGALTSRLEWFSRQNGIQDFDKQLAHEIVSEVIVFLIEKVTSIPDETEKTMYEKIADYAGFEL</sequence>
<organism evidence="1">
    <name type="scientific">Candidatus Kentrum sp. FM</name>
    <dbReference type="NCBI Taxonomy" id="2126340"/>
    <lineage>
        <taxon>Bacteria</taxon>
        <taxon>Pseudomonadati</taxon>
        <taxon>Pseudomonadota</taxon>
        <taxon>Gammaproteobacteria</taxon>
        <taxon>Candidatus Kentrum</taxon>
    </lineage>
</organism>
<evidence type="ECO:0000313" key="3">
    <source>
        <dbReference type="EMBL" id="VFK15686.1"/>
    </source>
</evidence>
<dbReference type="AlphaFoldDB" id="A0A450TAH0"/>
<dbReference type="EMBL" id="CAADFL010000383">
    <property type="protein sequence ID" value="VFK15686.1"/>
    <property type="molecule type" value="Genomic_DNA"/>
</dbReference>
<reference evidence="1" key="1">
    <citation type="submission" date="2019-02" db="EMBL/GenBank/DDBJ databases">
        <authorList>
            <person name="Gruber-Vodicka R. H."/>
            <person name="Seah K. B. B."/>
        </authorList>
    </citation>
    <scope>NUCLEOTIDE SEQUENCE</scope>
    <source>
        <strain evidence="1">BECK_BZ163</strain>
        <strain evidence="3">BECK_BZ164</strain>
        <strain evidence="2">BECK_BZ165</strain>
    </source>
</reference>
<gene>
    <name evidence="1" type="ORF">BECKFM1743A_GA0114220_103385</name>
    <name evidence="3" type="ORF">BECKFM1743B_GA0114221_103835</name>
    <name evidence="2" type="ORF">BECKFM1743C_GA0114222_103945</name>
</gene>
<accession>A0A450TAH0</accession>
<dbReference type="EMBL" id="CAADEZ010000338">
    <property type="protein sequence ID" value="VFJ63680.1"/>
    <property type="molecule type" value="Genomic_DNA"/>
</dbReference>
<dbReference type="EMBL" id="CAADFA010000394">
    <property type="protein sequence ID" value="VFJ65414.1"/>
    <property type="molecule type" value="Genomic_DNA"/>
</dbReference>
<evidence type="ECO:0000313" key="2">
    <source>
        <dbReference type="EMBL" id="VFJ65414.1"/>
    </source>
</evidence>